<dbReference type="OrthoDB" id="25818at2759"/>
<dbReference type="GO" id="GO:0016407">
    <property type="term" value="F:acetyltransferase activity"/>
    <property type="evidence" value="ECO:0007669"/>
    <property type="project" value="InterPro"/>
</dbReference>
<evidence type="ECO:0000313" key="5">
    <source>
        <dbReference type="EMBL" id="OQN97958.1"/>
    </source>
</evidence>
<dbReference type="SMART" id="SM01266">
    <property type="entry name" value="Mac"/>
    <property type="match status" value="1"/>
</dbReference>
<dbReference type="PROSITE" id="PS00101">
    <property type="entry name" value="HEXAPEP_TRANSFERASES"/>
    <property type="match status" value="1"/>
</dbReference>
<dbReference type="SUPFAM" id="SSF51161">
    <property type="entry name" value="Trimeric LpxA-like enzymes"/>
    <property type="match status" value="1"/>
</dbReference>
<dbReference type="AlphaFoldDB" id="A0A1V8SFM0"/>
<evidence type="ECO:0000256" key="1">
    <source>
        <dbReference type="ARBA" id="ARBA00007274"/>
    </source>
</evidence>
<name>A0A1V8SFM0_9PEZI</name>
<dbReference type="Proteomes" id="UP000192596">
    <property type="component" value="Unassembled WGS sequence"/>
</dbReference>
<keyword evidence="6" id="KW-1185">Reference proteome</keyword>
<keyword evidence="2" id="KW-0808">Transferase</keyword>
<evidence type="ECO:0000259" key="4">
    <source>
        <dbReference type="SMART" id="SM01266"/>
    </source>
</evidence>
<reference evidence="6" key="1">
    <citation type="submission" date="2017-03" db="EMBL/GenBank/DDBJ databases">
        <title>Genomes of endolithic fungi from Antarctica.</title>
        <authorList>
            <person name="Coleine C."/>
            <person name="Masonjones S."/>
            <person name="Stajich J.E."/>
        </authorList>
    </citation>
    <scope>NUCLEOTIDE SEQUENCE [LARGE SCALE GENOMIC DNA]</scope>
    <source>
        <strain evidence="6">CCFEE 5527</strain>
    </source>
</reference>
<dbReference type="InterPro" id="IPR024688">
    <property type="entry name" value="Mac_dom"/>
</dbReference>
<dbReference type="STRING" id="1507870.A0A1V8SFM0"/>
<comment type="caution">
    <text evidence="5">The sequence shown here is derived from an EMBL/GenBank/DDBJ whole genome shotgun (WGS) entry which is preliminary data.</text>
</comment>
<sequence length="229" mass="24770">MSTSENSARALRGEMYYAFTPELVAARRRCAEARHKFNNTAFASRRKQIEMWNDITNDKTPLPPPAATEAEDEDLLASYPWVEAPFYSDYGTNIHLAENVYINTSCTMIDTCPIYIGARTLFAPNVHLYSGTHPLDPEVRNGTAGPEMGGEIRIGEDCWIGGGAIVLPGVTVGRGSTVGAGSVVTKDVPEYTVVAGNPARVIKQVPRHTDEARTSGALAALERDQAAGK</sequence>
<organism evidence="5 6">
    <name type="scientific">Cryoendolithus antarcticus</name>
    <dbReference type="NCBI Taxonomy" id="1507870"/>
    <lineage>
        <taxon>Eukaryota</taxon>
        <taxon>Fungi</taxon>
        <taxon>Dikarya</taxon>
        <taxon>Ascomycota</taxon>
        <taxon>Pezizomycotina</taxon>
        <taxon>Dothideomycetes</taxon>
        <taxon>Dothideomycetidae</taxon>
        <taxon>Cladosporiales</taxon>
        <taxon>Cladosporiaceae</taxon>
        <taxon>Cryoendolithus</taxon>
    </lineage>
</organism>
<dbReference type="EMBL" id="NAJO01000049">
    <property type="protein sequence ID" value="OQN97958.1"/>
    <property type="molecule type" value="Genomic_DNA"/>
</dbReference>
<feature type="domain" description="Maltose/galactoside acetyltransferase" evidence="4">
    <location>
        <begin position="7"/>
        <end position="61"/>
    </location>
</feature>
<protein>
    <recommendedName>
        <fullName evidence="4">Maltose/galactoside acetyltransferase domain-containing protein</fullName>
    </recommendedName>
</protein>
<feature type="region of interest" description="Disordered" evidence="3">
    <location>
        <begin position="206"/>
        <end position="229"/>
    </location>
</feature>
<dbReference type="GO" id="GO:0008374">
    <property type="term" value="F:O-acyltransferase activity"/>
    <property type="evidence" value="ECO:0007669"/>
    <property type="project" value="TreeGrafter"/>
</dbReference>
<dbReference type="InParanoid" id="A0A1V8SFM0"/>
<gene>
    <name evidence="5" type="ORF">B0A48_16263</name>
</gene>
<evidence type="ECO:0000256" key="2">
    <source>
        <dbReference type="ARBA" id="ARBA00022679"/>
    </source>
</evidence>
<dbReference type="Pfam" id="PF12464">
    <property type="entry name" value="Mac"/>
    <property type="match status" value="1"/>
</dbReference>
<dbReference type="Pfam" id="PF00132">
    <property type="entry name" value="Hexapep"/>
    <property type="match status" value="1"/>
</dbReference>
<evidence type="ECO:0000256" key="3">
    <source>
        <dbReference type="SAM" id="MobiDB-lite"/>
    </source>
</evidence>
<proteinExistence type="inferred from homology"/>
<dbReference type="PANTHER" id="PTHR23416:SF54">
    <property type="entry name" value="ACETYLTRANSFERASE, CYSE_LACA_LPXA_NODL FAMILY (AFU_ORTHOLOGUE AFUA_2G08430)-RELATED"/>
    <property type="match status" value="1"/>
</dbReference>
<dbReference type="InterPro" id="IPR018357">
    <property type="entry name" value="Hexapep_transf_CS"/>
</dbReference>
<evidence type="ECO:0000313" key="6">
    <source>
        <dbReference type="Proteomes" id="UP000192596"/>
    </source>
</evidence>
<dbReference type="PANTHER" id="PTHR23416">
    <property type="entry name" value="SIALIC ACID SYNTHASE-RELATED"/>
    <property type="match status" value="1"/>
</dbReference>
<dbReference type="Gene3D" id="2.160.10.10">
    <property type="entry name" value="Hexapeptide repeat proteins"/>
    <property type="match status" value="1"/>
</dbReference>
<dbReference type="InterPro" id="IPR001451">
    <property type="entry name" value="Hexapep"/>
</dbReference>
<dbReference type="InterPro" id="IPR051159">
    <property type="entry name" value="Hexapeptide_acetyltransf"/>
</dbReference>
<comment type="similarity">
    <text evidence="1">Belongs to the transferase hexapeptide repeat family.</text>
</comment>
<dbReference type="CDD" id="cd03357">
    <property type="entry name" value="LbH_MAT_GAT"/>
    <property type="match status" value="1"/>
</dbReference>
<accession>A0A1V8SFM0</accession>
<dbReference type="InterPro" id="IPR011004">
    <property type="entry name" value="Trimer_LpxA-like_sf"/>
</dbReference>